<dbReference type="InterPro" id="IPR011049">
    <property type="entry name" value="Serralysin-like_metalloprot_C"/>
</dbReference>
<comment type="similarity">
    <text evidence="3">Belongs to the peptidase M10B family.</text>
</comment>
<dbReference type="Pfam" id="PF00353">
    <property type="entry name" value="HemolysinCabind"/>
    <property type="match status" value="4"/>
</dbReference>
<dbReference type="Gene3D" id="2.60.120.380">
    <property type="match status" value="1"/>
</dbReference>
<keyword evidence="5" id="KW-0677">Repeat</keyword>
<comment type="subcellular location">
    <subcellularLocation>
        <location evidence="2">Secreted</location>
    </subcellularLocation>
</comment>
<evidence type="ECO:0000313" key="9">
    <source>
        <dbReference type="Proteomes" id="UP000002931"/>
    </source>
</evidence>
<dbReference type="Gene3D" id="3.40.390.10">
    <property type="entry name" value="Collagenase (Catalytic Domain)"/>
    <property type="match status" value="1"/>
</dbReference>
<keyword evidence="4" id="KW-0964">Secreted</keyword>
<dbReference type="PRINTS" id="PR00313">
    <property type="entry name" value="CABNDNGRPT"/>
</dbReference>
<dbReference type="GO" id="GO:0005615">
    <property type="term" value="C:extracellular space"/>
    <property type="evidence" value="ECO:0007669"/>
    <property type="project" value="InterPro"/>
</dbReference>
<dbReference type="GO" id="GO:0006508">
    <property type="term" value="P:proteolysis"/>
    <property type="evidence" value="ECO:0007669"/>
    <property type="project" value="UniProtKB-KW"/>
</dbReference>
<dbReference type="CDD" id="cd04277">
    <property type="entry name" value="ZnMc_serralysin_like"/>
    <property type="match status" value="1"/>
</dbReference>
<reference evidence="8 9" key="1">
    <citation type="journal article" date="2010" name="J. Bacteriol.">
        <title>Genome sequences of Pelagibaca bermudensis HTCC2601T and Maritimibacter alkaliphilus HTCC2654T, the type strains of two marine Roseobacter genera.</title>
        <authorList>
            <person name="Thrash J.C."/>
            <person name="Cho J.C."/>
            <person name="Ferriera S."/>
            <person name="Johnson J."/>
            <person name="Vergin K.L."/>
            <person name="Giovannoni S.J."/>
        </authorList>
    </citation>
    <scope>NUCLEOTIDE SEQUENCE [LARGE SCALE GENOMIC DNA]</scope>
    <source>
        <strain evidence="8 9">HTCC2654</strain>
    </source>
</reference>
<evidence type="ECO:0000256" key="1">
    <source>
        <dbReference type="ARBA" id="ARBA00001913"/>
    </source>
</evidence>
<comment type="caution">
    <text evidence="8">The sequence shown here is derived from an EMBL/GenBank/DDBJ whole genome shotgun (WGS) entry which is preliminary data.</text>
</comment>
<dbReference type="SMART" id="SM00235">
    <property type="entry name" value="ZnMc"/>
    <property type="match status" value="1"/>
</dbReference>
<dbReference type="eggNOG" id="COG2931">
    <property type="taxonomic scope" value="Bacteria"/>
</dbReference>
<evidence type="ECO:0000256" key="3">
    <source>
        <dbReference type="ARBA" id="ARBA00009490"/>
    </source>
</evidence>
<dbReference type="GO" id="GO:0008270">
    <property type="term" value="F:zinc ion binding"/>
    <property type="evidence" value="ECO:0007669"/>
    <property type="project" value="InterPro"/>
</dbReference>
<dbReference type="PANTHER" id="PTHR38340:SF1">
    <property type="entry name" value="S-LAYER PROTEIN"/>
    <property type="match status" value="1"/>
</dbReference>
<proteinExistence type="inferred from homology"/>
<dbReference type="SUPFAM" id="SSF51120">
    <property type="entry name" value="beta-Roll"/>
    <property type="match status" value="2"/>
</dbReference>
<keyword evidence="8" id="KW-0645">Protease</keyword>
<gene>
    <name evidence="8" type="ORF">RB2654_14100</name>
</gene>
<feature type="region of interest" description="Disordered" evidence="6">
    <location>
        <begin position="469"/>
        <end position="490"/>
    </location>
</feature>
<evidence type="ECO:0000313" key="8">
    <source>
        <dbReference type="EMBL" id="EAQ12424.1"/>
    </source>
</evidence>
<sequence>MGCAMPDIAGNPRTTATIAVGETRIGVSETVFDEDWYRLDLDAGQTVTITLRGAAESGVSDPILDLYDASGHLIDLNLDMSAENLNARITYTAKESATFFVDAYASGAVTGQYVLNVSSLANSPVASILWGTQVPTNAITVCFAGAGVEVDGITSEGWSADQITRAMQAFGAIEAVTNLTFTRVDDPTSANFLFGLDDDELAVHNLLGYFHPPGEASAGHGNLNGERWDRSALVPGTLTQAILIHEVLHGLGLSHPHDTGGTSTVMDGVAVAFGDYGTAGLNQGIYTTMSYNFGWNEGDWGSFAALSGGWGYQTGPMALDIAALQSMYGANLATADGDDIYDLPDLNQIGTGWRSIWDTGGTDTIRYAGLRDAIIDLRPATLDYGPGGGGFLSAARSVAGGFTIAQGVLIENARTGTGNDVLIGNDANNALMSGRGNDLVRGGEGADRIIAHRGADTVEGGDGEDWISAGRGDDAVTGGPGDDSIYAGRGNDRISGGAGNDILWGRKGRDDIDGGTGDDLIIAGPGGDRVRGGAGDDTVTLGFGADTFVFRQGDGHDTITDFRPARDRLEIGRELVDSVDLVVASAVAEAGGVRIVFDAWHTVFLEGDFDLADLMDAVLIGP</sequence>
<dbReference type="HOGENOM" id="CLU_439279_0_0_5"/>
<dbReference type="STRING" id="314271.RB2654_14100"/>
<dbReference type="PANTHER" id="PTHR38340">
    <property type="entry name" value="S-LAYER PROTEIN"/>
    <property type="match status" value="1"/>
</dbReference>
<evidence type="ECO:0000256" key="4">
    <source>
        <dbReference type="ARBA" id="ARBA00022525"/>
    </source>
</evidence>
<evidence type="ECO:0000256" key="6">
    <source>
        <dbReference type="SAM" id="MobiDB-lite"/>
    </source>
</evidence>
<name>A3VGL9_9RHOB</name>
<dbReference type="EMBL" id="AAMT01000008">
    <property type="protein sequence ID" value="EAQ12424.1"/>
    <property type="molecule type" value="Genomic_DNA"/>
</dbReference>
<keyword evidence="8" id="KW-0378">Hydrolase</keyword>
<organism evidence="8 9">
    <name type="scientific">Maritimibacter alkaliphilus HTCC2654</name>
    <dbReference type="NCBI Taxonomy" id="314271"/>
    <lineage>
        <taxon>Bacteria</taxon>
        <taxon>Pseudomonadati</taxon>
        <taxon>Pseudomonadota</taxon>
        <taxon>Alphaproteobacteria</taxon>
        <taxon>Rhodobacterales</taxon>
        <taxon>Roseobacteraceae</taxon>
        <taxon>Maritimibacter</taxon>
    </lineage>
</organism>
<dbReference type="GO" id="GO:0008237">
    <property type="term" value="F:metallopeptidase activity"/>
    <property type="evidence" value="ECO:0007669"/>
    <property type="project" value="UniProtKB-KW"/>
</dbReference>
<dbReference type="InterPro" id="IPR034033">
    <property type="entry name" value="Serralysin-like"/>
</dbReference>
<dbReference type="Proteomes" id="UP000002931">
    <property type="component" value="Unassembled WGS sequence"/>
</dbReference>
<dbReference type="AlphaFoldDB" id="A3VGL9"/>
<dbReference type="InterPro" id="IPR001343">
    <property type="entry name" value="Hemolysn_Ca-bd"/>
</dbReference>
<feature type="domain" description="Peptidase metallopeptidase" evidence="7">
    <location>
        <begin position="126"/>
        <end position="295"/>
    </location>
</feature>
<dbReference type="Gene3D" id="2.150.10.10">
    <property type="entry name" value="Serralysin-like metalloprotease, C-terminal"/>
    <property type="match status" value="2"/>
</dbReference>
<protein>
    <submittedName>
        <fullName evidence="8">Possible Zn-dependent metalloprotease</fullName>
    </submittedName>
</protein>
<dbReference type="InterPro" id="IPR024079">
    <property type="entry name" value="MetalloPept_cat_dom_sf"/>
</dbReference>
<dbReference type="GO" id="GO:0005509">
    <property type="term" value="F:calcium ion binding"/>
    <property type="evidence" value="ECO:0007669"/>
    <property type="project" value="InterPro"/>
</dbReference>
<dbReference type="Pfam" id="PF08548">
    <property type="entry name" value="Peptidase_M10_C"/>
    <property type="match status" value="1"/>
</dbReference>
<dbReference type="InterPro" id="IPR006026">
    <property type="entry name" value="Peptidase_Metallo"/>
</dbReference>
<accession>A3VGL9</accession>
<evidence type="ECO:0000256" key="5">
    <source>
        <dbReference type="ARBA" id="ARBA00022737"/>
    </source>
</evidence>
<dbReference type="InterPro" id="IPR050557">
    <property type="entry name" value="RTX_toxin/Mannuronan_C5-epim"/>
</dbReference>
<evidence type="ECO:0000259" key="7">
    <source>
        <dbReference type="SMART" id="SM00235"/>
    </source>
</evidence>
<dbReference type="InterPro" id="IPR013858">
    <property type="entry name" value="Peptidase_M10B_C"/>
</dbReference>
<comment type="cofactor">
    <cofactor evidence="1">
        <name>Ca(2+)</name>
        <dbReference type="ChEBI" id="CHEBI:29108"/>
    </cofactor>
</comment>
<evidence type="ECO:0000256" key="2">
    <source>
        <dbReference type="ARBA" id="ARBA00004613"/>
    </source>
</evidence>
<keyword evidence="9" id="KW-1185">Reference proteome</keyword>
<dbReference type="SUPFAM" id="SSF55486">
    <property type="entry name" value="Metalloproteases ('zincins'), catalytic domain"/>
    <property type="match status" value="1"/>
</dbReference>
<keyword evidence="8" id="KW-0482">Metalloprotease</keyword>